<organism evidence="3 4">
    <name type="scientific">Actinoplanes derwentensis</name>
    <dbReference type="NCBI Taxonomy" id="113562"/>
    <lineage>
        <taxon>Bacteria</taxon>
        <taxon>Bacillati</taxon>
        <taxon>Actinomycetota</taxon>
        <taxon>Actinomycetes</taxon>
        <taxon>Micromonosporales</taxon>
        <taxon>Micromonosporaceae</taxon>
        <taxon>Actinoplanes</taxon>
    </lineage>
</organism>
<evidence type="ECO:0000256" key="1">
    <source>
        <dbReference type="SAM" id="Phobius"/>
    </source>
</evidence>
<dbReference type="InterPro" id="IPR007111">
    <property type="entry name" value="NACHT_NTPase"/>
</dbReference>
<dbReference type="AlphaFoldDB" id="A0A1H1ZNK5"/>
<evidence type="ECO:0000313" key="3">
    <source>
        <dbReference type="EMBL" id="SDT35233.1"/>
    </source>
</evidence>
<dbReference type="Proteomes" id="UP000198688">
    <property type="component" value="Chromosome I"/>
</dbReference>
<evidence type="ECO:0000313" key="4">
    <source>
        <dbReference type="Proteomes" id="UP000198688"/>
    </source>
</evidence>
<dbReference type="EMBL" id="LT629758">
    <property type="protein sequence ID" value="SDT35233.1"/>
    <property type="molecule type" value="Genomic_DNA"/>
</dbReference>
<feature type="transmembrane region" description="Helical" evidence="1">
    <location>
        <begin position="466"/>
        <end position="488"/>
    </location>
</feature>
<name>A0A1H1ZNK5_9ACTN</name>
<dbReference type="InterPro" id="IPR027417">
    <property type="entry name" value="P-loop_NTPase"/>
</dbReference>
<protein>
    <submittedName>
        <fullName evidence="3">NACHT domain-containing protein</fullName>
    </submittedName>
</protein>
<feature type="transmembrane region" description="Helical" evidence="1">
    <location>
        <begin position="627"/>
        <end position="647"/>
    </location>
</feature>
<gene>
    <name evidence="3" type="ORF">SAMN04489716_3412</name>
</gene>
<sequence>MAGEWRTTRHTHAAHTGDAVAVGDHSIANTGNLAIHKHVLPETWEQKLAAAARALARDVGTRGREQLEQRQLTDTEPIEIRFGPAPADLIARLANIRGTPHGAVPEPLKLSGRFSEIAGVYHSCPSQRLVILGERGSGKSVLALKLALELVRPRNDDDPVPVIFGIHSWDPNKKTLPEWMADCLLRDYNLAQVGIPRPDLAAEIVGTGQILPILDGFDEIADGLRDEALRILDKTSIPLVLTSVTDTYATAVRRARTLSRAAVIVLEDLGAEDLTDFLPRTTPADPVTKWEPVLGGLAGTPAGAALSSPLMVGLARRIYSDGPDDPVVLTTGRFPDAEAVKAHLLSRFVTVAYDGPALVRAGERKSRYRCAEKNARRWLGYLARRPADPDIAWWTVADSVPRGQRVPVLLVAGAAVGATAGWLILGLLGLVAGASVLGLLGGVVGWTRASQPVRMEVHFSGRMRHVLAQLGSAILGGLIVVIIGWYLVGWFGWPALTVAGGVGNAIGGGLSGWGRHSDPDADALPGLAEVGRGTWNGLKGGSAGGFVVGILCHLTHVPMGGFGTWLQLGVAIGIAFGLGTAVITPPGEDTVVTPEKLLRSNRNYTIFQTLTVTGAYGYIIGTLTEPAFGLILGPVIGMAFGVAAHAWGRWIILTRCWLPLTGRMPWRLWSFLGDAHGREVLRQSGAVYEFRHALLRDNLAAHHPEH</sequence>
<evidence type="ECO:0000259" key="2">
    <source>
        <dbReference type="Pfam" id="PF05729"/>
    </source>
</evidence>
<keyword evidence="1" id="KW-1133">Transmembrane helix</keyword>
<keyword evidence="1" id="KW-0812">Transmembrane</keyword>
<feature type="transmembrane region" description="Helical" evidence="1">
    <location>
        <begin position="604"/>
        <end position="621"/>
    </location>
</feature>
<feature type="transmembrane region" description="Helical" evidence="1">
    <location>
        <begin position="564"/>
        <end position="583"/>
    </location>
</feature>
<keyword evidence="4" id="KW-1185">Reference proteome</keyword>
<reference evidence="3 4" key="1">
    <citation type="submission" date="2016-10" db="EMBL/GenBank/DDBJ databases">
        <authorList>
            <person name="de Groot N.N."/>
        </authorList>
    </citation>
    <scope>NUCLEOTIDE SEQUENCE [LARGE SCALE GENOMIC DNA]</scope>
    <source>
        <strain evidence="3 4">DSM 43941</strain>
    </source>
</reference>
<feature type="transmembrane region" description="Helical" evidence="1">
    <location>
        <begin position="422"/>
        <end position="446"/>
    </location>
</feature>
<dbReference type="SUPFAM" id="SSF52540">
    <property type="entry name" value="P-loop containing nucleoside triphosphate hydrolases"/>
    <property type="match status" value="1"/>
</dbReference>
<dbReference type="RefSeq" id="WP_092545537.1">
    <property type="nucleotide sequence ID" value="NZ_BOMJ01000005.1"/>
</dbReference>
<proteinExistence type="predicted"/>
<dbReference type="Gene3D" id="3.40.50.300">
    <property type="entry name" value="P-loop containing nucleotide triphosphate hydrolases"/>
    <property type="match status" value="1"/>
</dbReference>
<feature type="domain" description="NACHT" evidence="2">
    <location>
        <begin position="128"/>
        <end position="279"/>
    </location>
</feature>
<keyword evidence="1" id="KW-0472">Membrane</keyword>
<dbReference type="STRING" id="113562.SAMN04489716_3412"/>
<accession>A0A1H1ZNK5</accession>
<dbReference type="Pfam" id="PF05729">
    <property type="entry name" value="NACHT"/>
    <property type="match status" value="1"/>
</dbReference>
<dbReference type="OrthoDB" id="419058at2"/>